<comment type="caution">
    <text evidence="1">The sequence shown here is derived from an EMBL/GenBank/DDBJ whole genome shotgun (WGS) entry which is preliminary data.</text>
</comment>
<organism evidence="1 2">
    <name type="scientific">Vaccinium darrowii</name>
    <dbReference type="NCBI Taxonomy" id="229202"/>
    <lineage>
        <taxon>Eukaryota</taxon>
        <taxon>Viridiplantae</taxon>
        <taxon>Streptophyta</taxon>
        <taxon>Embryophyta</taxon>
        <taxon>Tracheophyta</taxon>
        <taxon>Spermatophyta</taxon>
        <taxon>Magnoliopsida</taxon>
        <taxon>eudicotyledons</taxon>
        <taxon>Gunneridae</taxon>
        <taxon>Pentapetalae</taxon>
        <taxon>asterids</taxon>
        <taxon>Ericales</taxon>
        <taxon>Ericaceae</taxon>
        <taxon>Vaccinioideae</taxon>
        <taxon>Vaccinieae</taxon>
        <taxon>Vaccinium</taxon>
    </lineage>
</organism>
<dbReference type="EMBL" id="CM037152">
    <property type="protein sequence ID" value="KAH7833482.1"/>
    <property type="molecule type" value="Genomic_DNA"/>
</dbReference>
<protein>
    <submittedName>
        <fullName evidence="1">Uncharacterized protein</fullName>
    </submittedName>
</protein>
<accession>A0ACB7WYG1</accession>
<keyword evidence="2" id="KW-1185">Reference proteome</keyword>
<dbReference type="Proteomes" id="UP000828048">
    <property type="component" value="Chromosome 2"/>
</dbReference>
<evidence type="ECO:0000313" key="1">
    <source>
        <dbReference type="EMBL" id="KAH7833482.1"/>
    </source>
</evidence>
<reference evidence="1 2" key="1">
    <citation type="journal article" date="2021" name="Hortic Res">
        <title>High-quality reference genome and annotation aids understanding of berry development for evergreen blueberry (Vaccinium darrowii).</title>
        <authorList>
            <person name="Yu J."/>
            <person name="Hulse-Kemp A.M."/>
            <person name="Babiker E."/>
            <person name="Staton M."/>
        </authorList>
    </citation>
    <scope>NUCLEOTIDE SEQUENCE [LARGE SCALE GENOMIC DNA]</scope>
    <source>
        <strain evidence="2">cv. NJ 8807/NJ 8810</strain>
        <tissue evidence="1">Young leaf</tissue>
    </source>
</reference>
<gene>
    <name evidence="1" type="ORF">Vadar_006761</name>
</gene>
<sequence length="95" mass="10443">MAINLTEGAIAMLSSGDAQAADLKPVVQVVDLRLVNTQNQNQQNERYRVLLSDGVHLQHGILATQKNDLVHTQALQKGSIVQLSQFVCHLIQGRM</sequence>
<evidence type="ECO:0000313" key="2">
    <source>
        <dbReference type="Proteomes" id="UP000828048"/>
    </source>
</evidence>
<proteinExistence type="predicted"/>
<name>A0ACB7WYG1_9ERIC</name>